<dbReference type="InterPro" id="IPR054722">
    <property type="entry name" value="PolX-like_BBD"/>
</dbReference>
<dbReference type="Proteomes" id="UP001515500">
    <property type="component" value="Chromosome 15"/>
</dbReference>
<organism evidence="2 3">
    <name type="scientific">Dioscorea cayennensis subsp. rotundata</name>
    <name type="common">White Guinea yam</name>
    <name type="synonym">Dioscorea rotundata</name>
    <dbReference type="NCBI Taxonomy" id="55577"/>
    <lineage>
        <taxon>Eukaryota</taxon>
        <taxon>Viridiplantae</taxon>
        <taxon>Streptophyta</taxon>
        <taxon>Embryophyta</taxon>
        <taxon>Tracheophyta</taxon>
        <taxon>Spermatophyta</taxon>
        <taxon>Magnoliopsida</taxon>
        <taxon>Liliopsida</taxon>
        <taxon>Dioscoreales</taxon>
        <taxon>Dioscoreaceae</taxon>
        <taxon>Dioscorea</taxon>
    </lineage>
</organism>
<feature type="domain" description="Retrovirus-related Pol polyprotein from transposon TNT 1-94-like beta-barrel" evidence="1">
    <location>
        <begin position="230"/>
        <end position="297"/>
    </location>
</feature>
<dbReference type="RefSeq" id="XP_039140534.1">
    <property type="nucleotide sequence ID" value="XM_039284600.1"/>
</dbReference>
<proteinExistence type="predicted"/>
<dbReference type="GeneID" id="120277756"/>
<keyword evidence="2" id="KW-1185">Reference proteome</keyword>
<dbReference type="PANTHER" id="PTHR47592:SF27">
    <property type="entry name" value="OS08G0421700 PROTEIN"/>
    <property type="match status" value="1"/>
</dbReference>
<evidence type="ECO:0000259" key="1">
    <source>
        <dbReference type="Pfam" id="PF22936"/>
    </source>
</evidence>
<protein>
    <submittedName>
        <fullName evidence="3">Uncharacterized protein LOC120277756</fullName>
    </submittedName>
</protein>
<sequence length="297" mass="34193">MHGVAYALINSKPLESSPKQLELWVHANKVCRHTIISTLSNELFDVYCANKEAKEIWDSMIIKYIAKDSGKQKFVIGKYYRWEMTEDKDIKVQINEYHKLLEDLKLENIILQEEFVAGLLIEKLPHSWNDYKQQLKHKHKKLSFADLITHIIIEDTYRKECKAGKGKEITTNANLLQDKLHKPNKRYEKKHDFKPKPNNLTFKKKDNCFADDIIVVVISQVNLVANMKEWVIDSGATRHICANKDAFVSYTQVQEGEETVYLGDSRTASVLGKGKILLKLTSGKTLALSDILHIPNI</sequence>
<name>A0AB40CQW8_DIOCR</name>
<dbReference type="Pfam" id="PF22936">
    <property type="entry name" value="Pol_BBD"/>
    <property type="match status" value="1"/>
</dbReference>
<dbReference type="Pfam" id="PF14223">
    <property type="entry name" value="Retrotran_gag_2"/>
    <property type="match status" value="1"/>
</dbReference>
<dbReference type="AlphaFoldDB" id="A0AB40CQW8"/>
<evidence type="ECO:0000313" key="3">
    <source>
        <dbReference type="RefSeq" id="XP_039140534.1"/>
    </source>
</evidence>
<dbReference type="PANTHER" id="PTHR47592">
    <property type="entry name" value="PBF68 PROTEIN"/>
    <property type="match status" value="1"/>
</dbReference>
<accession>A0AB40CQW8</accession>
<evidence type="ECO:0000313" key="2">
    <source>
        <dbReference type="Proteomes" id="UP001515500"/>
    </source>
</evidence>
<reference evidence="3" key="1">
    <citation type="submission" date="2025-08" db="UniProtKB">
        <authorList>
            <consortium name="RefSeq"/>
        </authorList>
    </citation>
    <scope>IDENTIFICATION</scope>
</reference>
<gene>
    <name evidence="3" type="primary">LOC120277756</name>
</gene>